<dbReference type="WBParaSite" id="ECPE_0000274201-mRNA-1">
    <property type="protein sequence ID" value="ECPE_0000274201-mRNA-1"/>
    <property type="gene ID" value="ECPE_0000274201"/>
</dbReference>
<evidence type="ECO:0000313" key="4">
    <source>
        <dbReference type="WBParaSite" id="ECPE_0000274201-mRNA-1"/>
    </source>
</evidence>
<reference evidence="2 3" key="2">
    <citation type="submission" date="2018-11" db="EMBL/GenBank/DDBJ databases">
        <authorList>
            <consortium name="Pathogen Informatics"/>
        </authorList>
    </citation>
    <scope>NUCLEOTIDE SEQUENCE [LARGE SCALE GENOMIC DNA]</scope>
    <source>
        <strain evidence="2 3">Egypt</strain>
    </source>
</reference>
<dbReference type="Proteomes" id="UP000272942">
    <property type="component" value="Unassembled WGS sequence"/>
</dbReference>
<organism evidence="4">
    <name type="scientific">Echinostoma caproni</name>
    <dbReference type="NCBI Taxonomy" id="27848"/>
    <lineage>
        <taxon>Eukaryota</taxon>
        <taxon>Metazoa</taxon>
        <taxon>Spiralia</taxon>
        <taxon>Lophotrochozoa</taxon>
        <taxon>Platyhelminthes</taxon>
        <taxon>Trematoda</taxon>
        <taxon>Digenea</taxon>
        <taxon>Plagiorchiida</taxon>
        <taxon>Echinostomata</taxon>
        <taxon>Echinostomatoidea</taxon>
        <taxon>Echinostomatidae</taxon>
        <taxon>Echinostoma</taxon>
    </lineage>
</organism>
<reference evidence="4" key="1">
    <citation type="submission" date="2016-06" db="UniProtKB">
        <authorList>
            <consortium name="WormBaseParasite"/>
        </authorList>
    </citation>
    <scope>IDENTIFICATION</scope>
</reference>
<evidence type="ECO:0000313" key="2">
    <source>
        <dbReference type="EMBL" id="VDP67285.1"/>
    </source>
</evidence>
<feature type="region of interest" description="Disordered" evidence="1">
    <location>
        <begin position="44"/>
        <end position="66"/>
    </location>
</feature>
<keyword evidence="3" id="KW-1185">Reference proteome</keyword>
<evidence type="ECO:0000256" key="1">
    <source>
        <dbReference type="SAM" id="MobiDB-lite"/>
    </source>
</evidence>
<dbReference type="EMBL" id="UZAN01039823">
    <property type="protein sequence ID" value="VDP67285.1"/>
    <property type="molecule type" value="Genomic_DNA"/>
</dbReference>
<dbReference type="AlphaFoldDB" id="A0A183A704"/>
<dbReference type="OrthoDB" id="6266023at2759"/>
<accession>A0A183A704</accession>
<proteinExistence type="predicted"/>
<sequence>MPRAQLKASKRKGLAVLRAPTDPVGRSKLNAPRLTMPIFTVLFGSENDRSPDRTPHTRTDEEESVAAAPLVTDTPGDMLQQLNLPSLPPGRLPQDAEFYCPLHWIYGGADEMCWEMHRAAQRVPHLLMSDALDSGTGTEADQDLWRKEESLLIEELNLIGQQTDEFPKLPDDGGVDFTSARASLIKSLESIALSTRG</sequence>
<gene>
    <name evidence="2" type="ORF">ECPE_LOCUS2739</name>
</gene>
<feature type="compositionally biased region" description="Basic and acidic residues" evidence="1">
    <location>
        <begin position="46"/>
        <end position="59"/>
    </location>
</feature>
<protein>
    <submittedName>
        <fullName evidence="2 4">Uncharacterized protein</fullName>
    </submittedName>
</protein>
<evidence type="ECO:0000313" key="3">
    <source>
        <dbReference type="Proteomes" id="UP000272942"/>
    </source>
</evidence>
<name>A0A183A704_9TREM</name>